<evidence type="ECO:0000313" key="7">
    <source>
        <dbReference type="EMBL" id="KAL1132429.1"/>
    </source>
</evidence>
<evidence type="ECO:0000256" key="2">
    <source>
        <dbReference type="ARBA" id="ARBA00012261"/>
    </source>
</evidence>
<dbReference type="AlphaFoldDB" id="A0ABD0YMG4"/>
<accession>A0ABD0YMG4</accession>
<keyword evidence="3" id="KW-0808">Transferase</keyword>
<dbReference type="InterPro" id="IPR005793">
    <property type="entry name" value="Formyl_trans_C"/>
</dbReference>
<name>A0ABD0YMG4_9HEMI</name>
<evidence type="ECO:0000259" key="6">
    <source>
        <dbReference type="Pfam" id="PF02911"/>
    </source>
</evidence>
<dbReference type="GO" id="GO:0004479">
    <property type="term" value="F:methionyl-tRNA formyltransferase activity"/>
    <property type="evidence" value="ECO:0007669"/>
    <property type="project" value="UniProtKB-EC"/>
</dbReference>
<evidence type="ECO:0000256" key="4">
    <source>
        <dbReference type="ARBA" id="ARBA00022917"/>
    </source>
</evidence>
<feature type="domain" description="Formyl transferase C-terminal" evidence="6">
    <location>
        <begin position="223"/>
        <end position="363"/>
    </location>
</feature>
<dbReference type="InterPro" id="IPR011034">
    <property type="entry name" value="Formyl_transferase-like_C_sf"/>
</dbReference>
<comment type="similarity">
    <text evidence="1">Belongs to the Fmt family.</text>
</comment>
<comment type="caution">
    <text evidence="7">The sequence shown here is derived from an EMBL/GenBank/DDBJ whole genome shotgun (WGS) entry which is preliminary data.</text>
</comment>
<dbReference type="PANTHER" id="PTHR11138:SF5">
    <property type="entry name" value="METHIONYL-TRNA FORMYLTRANSFERASE, MITOCHONDRIAL"/>
    <property type="match status" value="1"/>
</dbReference>
<gene>
    <name evidence="7" type="ORF">AAG570_010384</name>
</gene>
<dbReference type="SUPFAM" id="SSF50486">
    <property type="entry name" value="FMT C-terminal domain-like"/>
    <property type="match status" value="1"/>
</dbReference>
<feature type="domain" description="Formyl transferase N-terminal" evidence="5">
    <location>
        <begin position="97"/>
        <end position="199"/>
    </location>
</feature>
<keyword evidence="4" id="KW-0648">Protein biosynthesis</keyword>
<dbReference type="SUPFAM" id="SSF53328">
    <property type="entry name" value="Formyltransferase"/>
    <property type="match status" value="1"/>
</dbReference>
<proteinExistence type="inferred from homology"/>
<dbReference type="Proteomes" id="UP001558652">
    <property type="component" value="Unassembled WGS sequence"/>
</dbReference>
<dbReference type="EC" id="2.1.2.9" evidence="2"/>
<dbReference type="Pfam" id="PF02911">
    <property type="entry name" value="Formyl_trans_C"/>
    <property type="match status" value="1"/>
</dbReference>
<evidence type="ECO:0000256" key="1">
    <source>
        <dbReference type="ARBA" id="ARBA00010699"/>
    </source>
</evidence>
<dbReference type="Pfam" id="PF00551">
    <property type="entry name" value="Formyl_trans_N"/>
    <property type="match status" value="1"/>
</dbReference>
<evidence type="ECO:0000313" key="8">
    <source>
        <dbReference type="Proteomes" id="UP001558652"/>
    </source>
</evidence>
<keyword evidence="8" id="KW-1185">Reference proteome</keyword>
<dbReference type="InterPro" id="IPR036477">
    <property type="entry name" value="Formyl_transf_N_sf"/>
</dbReference>
<protein>
    <recommendedName>
        <fullName evidence="2">methionyl-tRNA formyltransferase</fullName>
        <ecNumber evidence="2">2.1.2.9</ecNumber>
    </recommendedName>
</protein>
<organism evidence="7 8">
    <name type="scientific">Ranatra chinensis</name>
    <dbReference type="NCBI Taxonomy" id="642074"/>
    <lineage>
        <taxon>Eukaryota</taxon>
        <taxon>Metazoa</taxon>
        <taxon>Ecdysozoa</taxon>
        <taxon>Arthropoda</taxon>
        <taxon>Hexapoda</taxon>
        <taxon>Insecta</taxon>
        <taxon>Pterygota</taxon>
        <taxon>Neoptera</taxon>
        <taxon>Paraneoptera</taxon>
        <taxon>Hemiptera</taxon>
        <taxon>Heteroptera</taxon>
        <taxon>Panheteroptera</taxon>
        <taxon>Nepomorpha</taxon>
        <taxon>Nepidae</taxon>
        <taxon>Ranatrinae</taxon>
        <taxon>Ranatra</taxon>
    </lineage>
</organism>
<sequence>MAYNVYLVKRRFSICNSLLQRCSKSTRIGPPWKVLFFGTDEFSLASLRPLCSKMRTGTLMDELGVVTKMGSAVAKFSESENLPHHYWPLENPNISSKYDLGIVVSFGHLIPKAVIESLPMGCINVHASLLPKWRGAAPIIHAVMSGDLETGVTIMKVKPHKFDIGEIIRQYRVPITWNETARTLEKRLAAYGAQLLMECIRDLPRCIIMATPQPNFGITHAPKIMPSMAIINWDLMSAESIYNRHRALCHIYPLTTKWQNVIVKLHSIELVKEFSRPFYTPEHCETSKKTALDFLSSDTCNYQPQKLIQTKETPIDGVPCGSLKYDRKNKILKILCADYHYISVDNISIGGKLMKAHDFYNGFMSKTEKIYWRFST</sequence>
<dbReference type="CDD" id="cd08646">
    <property type="entry name" value="FMT_core_Met-tRNA-FMT_N"/>
    <property type="match status" value="1"/>
</dbReference>
<dbReference type="EMBL" id="JBFDAA010000005">
    <property type="protein sequence ID" value="KAL1132429.1"/>
    <property type="molecule type" value="Genomic_DNA"/>
</dbReference>
<dbReference type="Gene3D" id="3.40.50.12230">
    <property type="match status" value="1"/>
</dbReference>
<evidence type="ECO:0000256" key="3">
    <source>
        <dbReference type="ARBA" id="ARBA00022679"/>
    </source>
</evidence>
<dbReference type="PANTHER" id="PTHR11138">
    <property type="entry name" value="METHIONYL-TRNA FORMYLTRANSFERASE"/>
    <property type="match status" value="1"/>
</dbReference>
<dbReference type="InterPro" id="IPR041711">
    <property type="entry name" value="Met-tRNA-FMT_N"/>
</dbReference>
<dbReference type="InterPro" id="IPR002376">
    <property type="entry name" value="Formyl_transf_N"/>
</dbReference>
<evidence type="ECO:0000259" key="5">
    <source>
        <dbReference type="Pfam" id="PF00551"/>
    </source>
</evidence>
<reference evidence="7 8" key="1">
    <citation type="submission" date="2024-07" db="EMBL/GenBank/DDBJ databases">
        <title>Chromosome-level genome assembly of the water stick insect Ranatra chinensis (Heteroptera: Nepidae).</title>
        <authorList>
            <person name="Liu X."/>
        </authorList>
    </citation>
    <scope>NUCLEOTIDE SEQUENCE [LARGE SCALE GENOMIC DNA]</scope>
    <source>
        <strain evidence="7">Cailab_2021Rc</strain>
        <tissue evidence="7">Muscle</tissue>
    </source>
</reference>